<dbReference type="CDD" id="cd14797">
    <property type="entry name" value="DUF302"/>
    <property type="match status" value="2"/>
</dbReference>
<feature type="signal peptide" evidence="1">
    <location>
        <begin position="1"/>
        <end position="23"/>
    </location>
</feature>
<protein>
    <recommendedName>
        <fullName evidence="2">DUF302 domain-containing protein</fullName>
    </recommendedName>
</protein>
<feature type="domain" description="DUF302" evidence="2">
    <location>
        <begin position="53"/>
        <end position="112"/>
    </location>
</feature>
<dbReference type="Proteomes" id="UP000001353">
    <property type="component" value="Chromosome"/>
</dbReference>
<feature type="domain" description="DUF302" evidence="2">
    <location>
        <begin position="194"/>
        <end position="256"/>
    </location>
</feature>
<accession>F7ZLJ9</accession>
<dbReference type="SUPFAM" id="SSF103247">
    <property type="entry name" value="TT1751-like"/>
    <property type="match status" value="2"/>
</dbReference>
<organism evidence="3 4">
    <name type="scientific">Roseobacter litoralis (strain ATCC 49566 / DSM 6996 / JCM 21268 / NBRC 15278 / OCh 149)</name>
    <dbReference type="NCBI Taxonomy" id="391595"/>
    <lineage>
        <taxon>Bacteria</taxon>
        <taxon>Pseudomonadati</taxon>
        <taxon>Pseudomonadota</taxon>
        <taxon>Alphaproteobacteria</taxon>
        <taxon>Rhodobacterales</taxon>
        <taxon>Roseobacteraceae</taxon>
        <taxon>Roseobacter</taxon>
    </lineage>
</organism>
<dbReference type="eggNOG" id="COG3439">
    <property type="taxonomic scope" value="Bacteria"/>
</dbReference>
<gene>
    <name evidence="3" type="ordered locus">RLO149_c020740</name>
</gene>
<dbReference type="Gene3D" id="3.30.310.70">
    <property type="entry name" value="TT1751-like domain"/>
    <property type="match status" value="2"/>
</dbReference>
<dbReference type="HOGENOM" id="CLU_966272_0_0_5"/>
<dbReference type="EMBL" id="CP002623">
    <property type="protein sequence ID" value="AEI94050.1"/>
    <property type="molecule type" value="Genomic_DNA"/>
</dbReference>
<name>F7ZLJ9_ROSLO</name>
<dbReference type="STRING" id="391595.RLO149_c020740"/>
<proteinExistence type="predicted"/>
<dbReference type="InterPro" id="IPR005180">
    <property type="entry name" value="DUF302"/>
</dbReference>
<sequence>MRQVWRLMMLVATVMCAGVAARADDVQQAAVDQSFEAVKTAAAAAGLTEVIQIDHARLAAAEGVTMPPARVQLFSDPALNAVVLSDNIRAGLDLPFRVLSFDDRGTSALSYTSSAFLAQRHGLTTASALVDFDDRLNEVLSQLTVTSPRAVSTKGVEPDFAVLEIKSKYGVDVSVERLKQAVTAQSDTIWFGDIDFQAEAASQNVTLRPARLLLFGGPAPGGVAMAEFPAIGLDAFCQKLLVYEGEDGNAVLIFNDIAALARLRYGRSIEPHDLLNQRLFATFRGAVE</sequence>
<reference evidence="3 4" key="1">
    <citation type="journal article" date="2011" name="BMC Genomics">
        <title>Comparative genome analysis and genome-guided physiological analysis of Roseobacter litoralis.</title>
        <authorList>
            <person name="Kalhoefer D."/>
            <person name="Thole S."/>
            <person name="Voget S."/>
            <person name="Lehmann R."/>
            <person name="Liesegang H."/>
            <person name="Wollher A."/>
            <person name="Daniel R."/>
            <person name="Simon M."/>
            <person name="Brinkhoff T."/>
        </authorList>
    </citation>
    <scope>NUCLEOTIDE SEQUENCE [LARGE SCALE GENOMIC DNA]</scope>
    <source>
        <strain evidence="4">ATCC 49566 / DSM 6996 / JCM 21268 / NBRC 15278 / OCh 149</strain>
    </source>
</reference>
<evidence type="ECO:0000313" key="4">
    <source>
        <dbReference type="Proteomes" id="UP000001353"/>
    </source>
</evidence>
<dbReference type="InterPro" id="IPR035923">
    <property type="entry name" value="TT1751-like_sf"/>
</dbReference>
<dbReference type="PANTHER" id="PTHR38342:SF2">
    <property type="entry name" value="INNER MEMBRANE OR EXPORTED"/>
    <property type="match status" value="1"/>
</dbReference>
<dbReference type="PANTHER" id="PTHR38342">
    <property type="entry name" value="SLR5037 PROTEIN"/>
    <property type="match status" value="1"/>
</dbReference>
<evidence type="ECO:0000259" key="2">
    <source>
        <dbReference type="Pfam" id="PF03625"/>
    </source>
</evidence>
<dbReference type="RefSeq" id="WP_013961976.1">
    <property type="nucleotide sequence ID" value="NC_015730.1"/>
</dbReference>
<evidence type="ECO:0000256" key="1">
    <source>
        <dbReference type="SAM" id="SignalP"/>
    </source>
</evidence>
<feature type="chain" id="PRO_5003373289" description="DUF302 domain-containing protein" evidence="1">
    <location>
        <begin position="24"/>
        <end position="288"/>
    </location>
</feature>
<dbReference type="Pfam" id="PF03625">
    <property type="entry name" value="DUF302"/>
    <property type="match status" value="2"/>
</dbReference>
<keyword evidence="4" id="KW-1185">Reference proteome</keyword>
<dbReference type="AlphaFoldDB" id="F7ZLJ9"/>
<dbReference type="KEGG" id="rli:RLO149_c020740"/>
<dbReference type="OrthoDB" id="9799367at2"/>
<evidence type="ECO:0000313" key="3">
    <source>
        <dbReference type="EMBL" id="AEI94050.1"/>
    </source>
</evidence>
<keyword evidence="1" id="KW-0732">Signal</keyword>